<dbReference type="Pfam" id="PF00013">
    <property type="entry name" value="KH_1"/>
    <property type="match status" value="1"/>
</dbReference>
<dbReference type="EMBL" id="CAXAMN010021112">
    <property type="protein sequence ID" value="CAK9057069.1"/>
    <property type="molecule type" value="Genomic_DNA"/>
</dbReference>
<evidence type="ECO:0000313" key="5">
    <source>
        <dbReference type="EMBL" id="CAK9051132.1"/>
    </source>
</evidence>
<evidence type="ECO:0000259" key="4">
    <source>
        <dbReference type="SMART" id="SM00322"/>
    </source>
</evidence>
<comment type="caution">
    <text evidence="6">The sequence shown here is derived from an EMBL/GenBank/DDBJ whole genome shotgun (WGS) entry which is preliminary data.</text>
</comment>
<proteinExistence type="predicted"/>
<dbReference type="SMART" id="SM00322">
    <property type="entry name" value="KH"/>
    <property type="match status" value="2"/>
</dbReference>
<feature type="domain" description="K Homology" evidence="4">
    <location>
        <begin position="194"/>
        <end position="264"/>
    </location>
</feature>
<evidence type="ECO:0000256" key="2">
    <source>
        <dbReference type="PROSITE-ProRule" id="PRU00117"/>
    </source>
</evidence>
<protein>
    <recommendedName>
        <fullName evidence="4">K Homology domain-containing protein</fullName>
    </recommendedName>
</protein>
<evidence type="ECO:0000313" key="7">
    <source>
        <dbReference type="Proteomes" id="UP001642484"/>
    </source>
</evidence>
<accession>A0ABP0N412</accession>
<dbReference type="Gene3D" id="3.30.1370.10">
    <property type="entry name" value="K Homology domain, type 1"/>
    <property type="match status" value="2"/>
</dbReference>
<feature type="compositionally biased region" description="Low complexity" evidence="3">
    <location>
        <begin position="154"/>
        <end position="166"/>
    </location>
</feature>
<feature type="region of interest" description="Disordered" evidence="3">
    <location>
        <begin position="70"/>
        <end position="190"/>
    </location>
</feature>
<feature type="compositionally biased region" description="Low complexity" evidence="3">
    <location>
        <begin position="98"/>
        <end position="108"/>
    </location>
</feature>
<keyword evidence="2" id="KW-0694">RNA-binding</keyword>
<sequence length="352" mass="37313">MAESRITIVNPDCAVCCQHSYANDHLAHQGKNEQPLLTLMVLLLAVLLGAKMIRASSVFSHKHRGGSVFFSFSQTPTATGPRRGRTCRFSSTLTDLPSSDGISGRSSSPKARKESKLAEPPDWLPKSPDEKPKPVEAPRAPKSNPAPVPGEGRAAAPLQQQPAKAAGDVPDWLQDLFGGSNAPSNVAGPLLRPRVPHREVMVPQQCVARLIGKGGEVIMGICNQTGADVKIRQETKELGYSLAIITGHPDAMDAAERLVRQKLGLSGTGFASKELTVQSEHVPTIMGAKGGNLARIRQQAGNLAIELRPPDLPGMAHTAILGPGSQEQLMVAEQLIMATLAEAAVATAISNR</sequence>
<evidence type="ECO:0000256" key="1">
    <source>
        <dbReference type="ARBA" id="ARBA00022737"/>
    </source>
</evidence>
<dbReference type="InterPro" id="IPR004088">
    <property type="entry name" value="KH_dom_type_1"/>
</dbReference>
<dbReference type="PANTHER" id="PTHR10288">
    <property type="entry name" value="KH DOMAIN CONTAINING RNA BINDING PROTEIN"/>
    <property type="match status" value="1"/>
</dbReference>
<evidence type="ECO:0000313" key="6">
    <source>
        <dbReference type="EMBL" id="CAK9057069.1"/>
    </source>
</evidence>
<reference evidence="6 7" key="1">
    <citation type="submission" date="2024-02" db="EMBL/GenBank/DDBJ databases">
        <authorList>
            <person name="Chen Y."/>
            <person name="Shah S."/>
            <person name="Dougan E. K."/>
            <person name="Thang M."/>
            <person name="Chan C."/>
        </authorList>
    </citation>
    <scope>NUCLEOTIDE SEQUENCE [LARGE SCALE GENOMIC DNA]</scope>
</reference>
<gene>
    <name evidence="5" type="ORF">CCMP2556_LOCUS25995</name>
    <name evidence="6" type="ORF">CCMP2556_LOCUS28190</name>
</gene>
<dbReference type="InterPro" id="IPR004087">
    <property type="entry name" value="KH_dom"/>
</dbReference>
<dbReference type="SUPFAM" id="SSF54791">
    <property type="entry name" value="Eukaryotic type KH-domain (KH-domain type I)"/>
    <property type="match status" value="2"/>
</dbReference>
<organism evidence="6 7">
    <name type="scientific">Durusdinium trenchii</name>
    <dbReference type="NCBI Taxonomy" id="1381693"/>
    <lineage>
        <taxon>Eukaryota</taxon>
        <taxon>Sar</taxon>
        <taxon>Alveolata</taxon>
        <taxon>Dinophyceae</taxon>
        <taxon>Suessiales</taxon>
        <taxon>Symbiodiniaceae</taxon>
        <taxon>Durusdinium</taxon>
    </lineage>
</organism>
<dbReference type="CDD" id="cd00105">
    <property type="entry name" value="KH-I"/>
    <property type="match status" value="1"/>
</dbReference>
<keyword evidence="7" id="KW-1185">Reference proteome</keyword>
<dbReference type="Proteomes" id="UP001642484">
    <property type="component" value="Unassembled WGS sequence"/>
</dbReference>
<dbReference type="PROSITE" id="PS50084">
    <property type="entry name" value="KH_TYPE_1"/>
    <property type="match status" value="2"/>
</dbReference>
<keyword evidence="1" id="KW-0677">Repeat</keyword>
<feature type="domain" description="K Homology" evidence="4">
    <location>
        <begin position="269"/>
        <end position="341"/>
    </location>
</feature>
<dbReference type="InterPro" id="IPR036612">
    <property type="entry name" value="KH_dom_type_1_sf"/>
</dbReference>
<dbReference type="EMBL" id="CAXAMN010017779">
    <property type="protein sequence ID" value="CAK9051132.1"/>
    <property type="molecule type" value="Genomic_DNA"/>
</dbReference>
<name>A0ABP0N412_9DINO</name>
<evidence type="ECO:0000256" key="3">
    <source>
        <dbReference type="SAM" id="MobiDB-lite"/>
    </source>
</evidence>
<feature type="compositionally biased region" description="Basic and acidic residues" evidence="3">
    <location>
        <begin position="127"/>
        <end position="136"/>
    </location>
</feature>